<evidence type="ECO:0000313" key="2">
    <source>
        <dbReference type="Proteomes" id="UP000758168"/>
    </source>
</evidence>
<organism evidence="1 2">
    <name type="scientific">Microlunatus capsulatus</name>
    <dbReference type="NCBI Taxonomy" id="99117"/>
    <lineage>
        <taxon>Bacteria</taxon>
        <taxon>Bacillati</taxon>
        <taxon>Actinomycetota</taxon>
        <taxon>Actinomycetes</taxon>
        <taxon>Propionibacteriales</taxon>
        <taxon>Propionibacteriaceae</taxon>
        <taxon>Microlunatus</taxon>
    </lineage>
</organism>
<dbReference type="Proteomes" id="UP000758168">
    <property type="component" value="Unassembled WGS sequence"/>
</dbReference>
<dbReference type="Gene3D" id="3.30.360.10">
    <property type="entry name" value="Dihydrodipicolinate Reductase, domain 2"/>
    <property type="match status" value="1"/>
</dbReference>
<proteinExistence type="predicted"/>
<protein>
    <submittedName>
        <fullName evidence="1">Dehydrogenase</fullName>
    </submittedName>
</protein>
<dbReference type="EMBL" id="JAGIOB010000001">
    <property type="protein sequence ID" value="MBP2419120.1"/>
    <property type="molecule type" value="Genomic_DNA"/>
</dbReference>
<dbReference type="SUPFAM" id="SSF51735">
    <property type="entry name" value="NAD(P)-binding Rossmann-fold domains"/>
    <property type="match status" value="1"/>
</dbReference>
<dbReference type="Gene3D" id="3.40.50.720">
    <property type="entry name" value="NAD(P)-binding Rossmann-like Domain"/>
    <property type="match status" value="1"/>
</dbReference>
<accession>A0ABS4ZED0</accession>
<sequence>MTTFALVGSGFRAQMFLDVARALGTVSCVGAVVRTPRTLGVPTFGSLDACVAAARPDFVLTTTPWSVTPAAVVQAVERGLPVLAETPPAPDLEAMRDLWAAVGGSGLVQVAEQYLMMPAHAARAAVVAGGAIGTPTQVQVSSTQQYHAVSLVRGYLGAGRGPVTARASRTTAPLLSPLDRGGWTDDPAEHPTTTTLATLDLGPGRSALYDYTEQQTRNQLRSRRLLVRGSAGELQDDAVVRLAGPRTLVRTPLQRRQSGHDLDLLGFDTEHITFDGAVVYRNPYVGQRWMDEEIAVATLLERTAAWVRGEGPEPYPLAEGLHDQQVALAVERSADLDAPVTTSSEGWSTPG</sequence>
<keyword evidence="2" id="KW-1185">Reference proteome</keyword>
<evidence type="ECO:0000313" key="1">
    <source>
        <dbReference type="EMBL" id="MBP2419120.1"/>
    </source>
</evidence>
<dbReference type="RefSeq" id="WP_210059203.1">
    <property type="nucleotide sequence ID" value="NZ_BAAAMH010000035.1"/>
</dbReference>
<gene>
    <name evidence="1" type="ORF">JOF54_004042</name>
</gene>
<reference evidence="1 2" key="1">
    <citation type="submission" date="2021-03" db="EMBL/GenBank/DDBJ databases">
        <title>Sequencing the genomes of 1000 actinobacteria strains.</title>
        <authorList>
            <person name="Klenk H.-P."/>
        </authorList>
    </citation>
    <scope>NUCLEOTIDE SEQUENCE [LARGE SCALE GENOMIC DNA]</scope>
    <source>
        <strain evidence="1 2">DSM 12936</strain>
    </source>
</reference>
<name>A0ABS4ZED0_9ACTN</name>
<comment type="caution">
    <text evidence="1">The sequence shown here is derived from an EMBL/GenBank/DDBJ whole genome shotgun (WGS) entry which is preliminary data.</text>
</comment>
<dbReference type="InterPro" id="IPR036291">
    <property type="entry name" value="NAD(P)-bd_dom_sf"/>
</dbReference>